<evidence type="ECO:0000313" key="1">
    <source>
        <dbReference type="EMBL" id="CAI9699746.1"/>
    </source>
</evidence>
<organism evidence="1 2">
    <name type="scientific">Rangifer tarandus platyrhynchus</name>
    <name type="common">Svalbard reindeer</name>
    <dbReference type="NCBI Taxonomy" id="3082113"/>
    <lineage>
        <taxon>Eukaryota</taxon>
        <taxon>Metazoa</taxon>
        <taxon>Chordata</taxon>
        <taxon>Craniata</taxon>
        <taxon>Vertebrata</taxon>
        <taxon>Euteleostomi</taxon>
        <taxon>Mammalia</taxon>
        <taxon>Eutheria</taxon>
        <taxon>Laurasiatheria</taxon>
        <taxon>Artiodactyla</taxon>
        <taxon>Ruminantia</taxon>
        <taxon>Pecora</taxon>
        <taxon>Cervidae</taxon>
        <taxon>Odocoileinae</taxon>
        <taxon>Rangifer</taxon>
    </lineage>
</organism>
<proteinExistence type="predicted"/>
<evidence type="ECO:0000313" key="2">
    <source>
        <dbReference type="Proteomes" id="UP001162501"/>
    </source>
</evidence>
<reference evidence="1" key="1">
    <citation type="submission" date="2023-05" db="EMBL/GenBank/DDBJ databases">
        <authorList>
            <consortium name="ELIXIR-Norway"/>
        </authorList>
    </citation>
    <scope>NUCLEOTIDE SEQUENCE</scope>
</reference>
<dbReference type="EMBL" id="OX596104">
    <property type="protein sequence ID" value="CAI9699746.1"/>
    <property type="molecule type" value="Genomic_DNA"/>
</dbReference>
<gene>
    <name evidence="1" type="ORF">MRATA1EN3_LOCUS10959</name>
</gene>
<accession>A0ACB0EGP4</accession>
<sequence>MRNPGGNVDKQDICLILNVSLAPARGRPAGLGALGAARRPPAPVRTRRCKRWAKRTEARFRIRTLHPGKQATLNVTGPHPEYRKSEEGGRAGSSGQKSRLLLSSRGLCPGSQSFGGLCSASSRMRRAAPRGNGIPEFRVSESASRPAAPS</sequence>
<dbReference type="Proteomes" id="UP001162501">
    <property type="component" value="Chromosome 20"/>
</dbReference>
<protein>
    <submittedName>
        <fullName evidence="1">Uncharacterized protein</fullName>
    </submittedName>
</protein>
<name>A0ACB0EGP4_RANTA</name>